<evidence type="ECO:0000313" key="2">
    <source>
        <dbReference type="Proteomes" id="UP001195483"/>
    </source>
</evidence>
<dbReference type="Proteomes" id="UP001195483">
    <property type="component" value="Unassembled WGS sequence"/>
</dbReference>
<name>A0AAE0TCZ3_9BIVA</name>
<proteinExistence type="predicted"/>
<protein>
    <submittedName>
        <fullName evidence="1">Uncharacterized protein</fullName>
    </submittedName>
</protein>
<gene>
    <name evidence="1" type="ORF">CHS0354_004776</name>
</gene>
<keyword evidence="2" id="KW-1185">Reference proteome</keyword>
<sequence length="78" mass="8859">MSLEECTRIENGNGSLLQQHTVKEVFLQLTVTRGKPKASMWAFTIARRVSDLSSNLVDQLDRDLARLQVVKHPLGRVR</sequence>
<reference evidence="1" key="1">
    <citation type="journal article" date="2021" name="Genome Biol. Evol.">
        <title>A High-Quality Reference Genome for a Parasitic Bivalve with Doubly Uniparental Inheritance (Bivalvia: Unionida).</title>
        <authorList>
            <person name="Smith C.H."/>
        </authorList>
    </citation>
    <scope>NUCLEOTIDE SEQUENCE</scope>
    <source>
        <strain evidence="1">CHS0354</strain>
    </source>
</reference>
<reference evidence="1" key="3">
    <citation type="submission" date="2023-05" db="EMBL/GenBank/DDBJ databases">
        <authorList>
            <person name="Smith C.H."/>
        </authorList>
    </citation>
    <scope>NUCLEOTIDE SEQUENCE</scope>
    <source>
        <strain evidence="1">CHS0354</strain>
        <tissue evidence="1">Mantle</tissue>
    </source>
</reference>
<comment type="caution">
    <text evidence="1">The sequence shown here is derived from an EMBL/GenBank/DDBJ whole genome shotgun (WGS) entry which is preliminary data.</text>
</comment>
<dbReference type="AlphaFoldDB" id="A0AAE0TCZ3"/>
<reference evidence="1" key="2">
    <citation type="journal article" date="2021" name="Genome Biol. Evol.">
        <title>Developing a high-quality reference genome for a parasitic bivalve with doubly uniparental inheritance (Bivalvia: Unionida).</title>
        <authorList>
            <person name="Smith C.H."/>
        </authorList>
    </citation>
    <scope>NUCLEOTIDE SEQUENCE</scope>
    <source>
        <strain evidence="1">CHS0354</strain>
        <tissue evidence="1">Mantle</tissue>
    </source>
</reference>
<organism evidence="1 2">
    <name type="scientific">Potamilus streckersoni</name>
    <dbReference type="NCBI Taxonomy" id="2493646"/>
    <lineage>
        <taxon>Eukaryota</taxon>
        <taxon>Metazoa</taxon>
        <taxon>Spiralia</taxon>
        <taxon>Lophotrochozoa</taxon>
        <taxon>Mollusca</taxon>
        <taxon>Bivalvia</taxon>
        <taxon>Autobranchia</taxon>
        <taxon>Heteroconchia</taxon>
        <taxon>Palaeoheterodonta</taxon>
        <taxon>Unionida</taxon>
        <taxon>Unionoidea</taxon>
        <taxon>Unionidae</taxon>
        <taxon>Ambleminae</taxon>
        <taxon>Lampsilini</taxon>
        <taxon>Potamilus</taxon>
    </lineage>
</organism>
<accession>A0AAE0TCZ3</accession>
<dbReference type="EMBL" id="JAEAOA010000353">
    <property type="protein sequence ID" value="KAK3608120.1"/>
    <property type="molecule type" value="Genomic_DNA"/>
</dbReference>
<evidence type="ECO:0000313" key="1">
    <source>
        <dbReference type="EMBL" id="KAK3608120.1"/>
    </source>
</evidence>